<reference evidence="1" key="1">
    <citation type="submission" date="2018-05" db="EMBL/GenBank/DDBJ databases">
        <authorList>
            <person name="Lanie J.A."/>
            <person name="Ng W.-L."/>
            <person name="Kazmierczak K.M."/>
            <person name="Andrzejewski T.M."/>
            <person name="Davidsen T.M."/>
            <person name="Wayne K.J."/>
            <person name="Tettelin H."/>
            <person name="Glass J.I."/>
            <person name="Rusch D."/>
            <person name="Podicherti R."/>
            <person name="Tsui H.-C.T."/>
            <person name="Winkler M.E."/>
        </authorList>
    </citation>
    <scope>NUCLEOTIDE SEQUENCE</scope>
</reference>
<accession>A0A382VAU5</accession>
<protein>
    <recommendedName>
        <fullName evidence="2">SsuA/THI5-like domain-containing protein</fullName>
    </recommendedName>
</protein>
<sequence length="286" mass="32496">AIKDGRVKVEGCDVTFLPMEPEEVFFRAFRYAEFDVCELSLSSYMRVTSLGESPFIGIPAFVSRVFRHSGIYIRTDRGIKTPQDLKGKLVGVPEYQMTAPVWMRGMLEDEYDVHPKDIHWRGGGQEEAGRDERTPLELTNGVDLQPIPDDRTLVQMFEAGELDALMTARAPSSFVNGKPNIARLFPDYREVEKAYYQKTKLFPIMHLVGIRNDLAERYPWLAGSLYKAFLEAKNIALEEVGQIAALNVTLPWVEAEALESRALMGDDYWRYGISDCAHEIDTAARY</sequence>
<dbReference type="EMBL" id="UINC01150545">
    <property type="protein sequence ID" value="SVD43652.1"/>
    <property type="molecule type" value="Genomic_DNA"/>
</dbReference>
<dbReference type="Gene3D" id="3.40.190.10">
    <property type="entry name" value="Periplasmic binding protein-like II"/>
    <property type="match status" value="1"/>
</dbReference>
<evidence type="ECO:0008006" key="2">
    <source>
        <dbReference type="Google" id="ProtNLM"/>
    </source>
</evidence>
<organism evidence="1">
    <name type="scientific">marine metagenome</name>
    <dbReference type="NCBI Taxonomy" id="408172"/>
    <lineage>
        <taxon>unclassified sequences</taxon>
        <taxon>metagenomes</taxon>
        <taxon>ecological metagenomes</taxon>
    </lineage>
</organism>
<feature type="non-terminal residue" evidence="1">
    <location>
        <position position="286"/>
    </location>
</feature>
<evidence type="ECO:0000313" key="1">
    <source>
        <dbReference type="EMBL" id="SVD43652.1"/>
    </source>
</evidence>
<dbReference type="AlphaFoldDB" id="A0A382VAU5"/>
<name>A0A382VAU5_9ZZZZ</name>
<feature type="non-terminal residue" evidence="1">
    <location>
        <position position="1"/>
    </location>
</feature>
<gene>
    <name evidence="1" type="ORF">METZ01_LOCUS396506</name>
</gene>
<proteinExistence type="predicted"/>
<dbReference type="SUPFAM" id="SSF53850">
    <property type="entry name" value="Periplasmic binding protein-like II"/>
    <property type="match status" value="1"/>
</dbReference>